<dbReference type="PANTHER" id="PTHR31988">
    <property type="entry name" value="ESTERASE, PUTATIVE (DUF303)-RELATED"/>
    <property type="match status" value="1"/>
</dbReference>
<sequence>MNKIAKSLAAVALSACAVCATAQEPASVFITAGQSNADGREYVNKLPYYLKGGYKYLRYTNVTSSGDGTFHEFKFDKRFAFCDITNYFIEQSLQTEFYAIKCAYGGTAIDTAATYSHLPVWCADEGWIGRNNAYRGDINKGKSLTKSLTEGFAACADVTLSKLPQGYDVKAIMWHQGESDRNQAGHYYKNFKDMINYMRAAVYAKTGREKDKTLPFIFGTVPHASKQYSRGVEEAQLRVAAELPNVYCIDMSDAGLRSDALHFDSAWTEYLGKQMYNKLVELRLVDGDMVEAEKPHKPGASDTLQVEAERRWDFTEAWAPEAEERLKADKAWPMFQKLGYRYSSAMPENRELAASDGYVFPATKGLFFKCSTGNRIIVNPGNHICLYGDNLYLTVPKVSPGQTVTIVTESAKGERGITTDNADLVELVRGGGKATGKVVNEWRVKESLTGPVDLVFHSDGGAIYVYSIQVASPYVQILVGADGKVTFSSDKACDVRPCAGMIKAYVATDYDASSDVLTLQQVDTIPANTGVVVIGEECLVGAPQVKSAPAVARNLLVPVVGESAVGPTETVGGVDCCNYVLQSVGGSVDFHKLKAPILLSGQAYLRLPATEAAGAEVVRPVVDTGSGIGLVSAGGMARGMWYTIDGVAVERPSRGLYVCDGRKYLFK</sequence>
<evidence type="ECO:0000313" key="4">
    <source>
        <dbReference type="EMBL" id="MBM6661514.1"/>
    </source>
</evidence>
<dbReference type="Gene3D" id="3.40.50.1110">
    <property type="entry name" value="SGNH hydrolase"/>
    <property type="match status" value="1"/>
</dbReference>
<evidence type="ECO:0000256" key="2">
    <source>
        <dbReference type="SAM" id="SignalP"/>
    </source>
</evidence>
<protein>
    <recommendedName>
        <fullName evidence="3">Sialate O-acetylesterase domain-containing protein</fullName>
    </recommendedName>
</protein>
<comment type="caution">
    <text evidence="4">The sequence shown here is derived from an EMBL/GenBank/DDBJ whole genome shotgun (WGS) entry which is preliminary data.</text>
</comment>
<feature type="chain" id="PRO_5036784430" description="Sialate O-acetylesterase domain-containing protein" evidence="2">
    <location>
        <begin position="23"/>
        <end position="667"/>
    </location>
</feature>
<dbReference type="Proteomes" id="UP000764045">
    <property type="component" value="Unassembled WGS sequence"/>
</dbReference>
<dbReference type="EMBL" id="JACJJL010000009">
    <property type="protein sequence ID" value="MBM6661514.1"/>
    <property type="molecule type" value="Genomic_DNA"/>
</dbReference>
<reference evidence="4 5" key="1">
    <citation type="journal article" date="2021" name="Sci. Rep.">
        <title>The distribution of antibiotic resistance genes in chicken gut microbiota commensals.</title>
        <authorList>
            <person name="Juricova H."/>
            <person name="Matiasovicova J."/>
            <person name="Kubasova T."/>
            <person name="Cejkova D."/>
            <person name="Rychlik I."/>
        </authorList>
    </citation>
    <scope>NUCLEOTIDE SEQUENCE [LARGE SCALE GENOMIC DNA]</scope>
    <source>
        <strain evidence="4 5">An819</strain>
    </source>
</reference>
<feature type="domain" description="Sialate O-acetylesterase" evidence="3">
    <location>
        <begin position="27"/>
        <end position="279"/>
    </location>
</feature>
<dbReference type="Pfam" id="PF03629">
    <property type="entry name" value="SASA"/>
    <property type="match status" value="1"/>
</dbReference>
<feature type="signal peptide" evidence="2">
    <location>
        <begin position="1"/>
        <end position="22"/>
    </location>
</feature>
<dbReference type="AlphaFoldDB" id="A0A938WNM8"/>
<evidence type="ECO:0000256" key="1">
    <source>
        <dbReference type="ARBA" id="ARBA00022801"/>
    </source>
</evidence>
<name>A0A938WNM8_9BACT</name>
<gene>
    <name evidence="4" type="ORF">H6B30_07065</name>
</gene>
<dbReference type="InterPro" id="IPR005181">
    <property type="entry name" value="SASA"/>
</dbReference>
<keyword evidence="1" id="KW-0378">Hydrolase</keyword>
<proteinExistence type="predicted"/>
<accession>A0A938WNM8</accession>
<evidence type="ECO:0000259" key="3">
    <source>
        <dbReference type="Pfam" id="PF03629"/>
    </source>
</evidence>
<dbReference type="PANTHER" id="PTHR31988:SF19">
    <property type="entry name" value="9-O-ACETYL-N-ACETYLNEURAMINIC ACID DEACETYLASE-RELATED"/>
    <property type="match status" value="1"/>
</dbReference>
<dbReference type="SUPFAM" id="SSF52266">
    <property type="entry name" value="SGNH hydrolase"/>
    <property type="match status" value="1"/>
</dbReference>
<organism evidence="4 5">
    <name type="scientific">Marseilla massiliensis</name>
    <dbReference type="NCBI Taxonomy" id="1841864"/>
    <lineage>
        <taxon>Bacteria</taxon>
        <taxon>Pseudomonadati</taxon>
        <taxon>Bacteroidota</taxon>
        <taxon>Bacteroidia</taxon>
        <taxon>Bacteroidales</taxon>
        <taxon>Prevotellaceae</taxon>
        <taxon>Marseilla</taxon>
    </lineage>
</organism>
<dbReference type="GO" id="GO:0016788">
    <property type="term" value="F:hydrolase activity, acting on ester bonds"/>
    <property type="evidence" value="ECO:0007669"/>
    <property type="project" value="UniProtKB-ARBA"/>
</dbReference>
<keyword evidence="2" id="KW-0732">Signal</keyword>
<keyword evidence="5" id="KW-1185">Reference proteome</keyword>
<dbReference type="InterPro" id="IPR052940">
    <property type="entry name" value="Carb_Esterase_6"/>
</dbReference>
<evidence type="ECO:0000313" key="5">
    <source>
        <dbReference type="Proteomes" id="UP000764045"/>
    </source>
</evidence>
<dbReference type="InterPro" id="IPR036514">
    <property type="entry name" value="SGNH_hydro_sf"/>
</dbReference>